<keyword evidence="2" id="KW-1185">Reference proteome</keyword>
<name>A0A918ZE20_9ACTN</name>
<reference evidence="1" key="2">
    <citation type="submission" date="2020-09" db="EMBL/GenBank/DDBJ databases">
        <authorList>
            <person name="Sun Q."/>
            <person name="Zhou Y."/>
        </authorList>
    </citation>
    <scope>NUCLEOTIDE SEQUENCE</scope>
    <source>
        <strain evidence="1">CGMCC 4.7403</strain>
    </source>
</reference>
<accession>A0A918ZE20</accession>
<organism evidence="1 2">
    <name type="scientific">Streptomyces capitiformicae</name>
    <dbReference type="NCBI Taxonomy" id="2014920"/>
    <lineage>
        <taxon>Bacteria</taxon>
        <taxon>Bacillati</taxon>
        <taxon>Actinomycetota</taxon>
        <taxon>Actinomycetes</taxon>
        <taxon>Kitasatosporales</taxon>
        <taxon>Streptomycetaceae</taxon>
        <taxon>Streptomyces</taxon>
    </lineage>
</organism>
<proteinExistence type="predicted"/>
<sequence>MEIVAYGVLADEEALLRQAFDRVLAGRHELRCLGMFLDRDTAPTAAGHEVVLSGVNDTLDAQVLRLWRKAEPG</sequence>
<dbReference type="Proteomes" id="UP000603227">
    <property type="component" value="Unassembled WGS sequence"/>
</dbReference>
<reference evidence="1" key="1">
    <citation type="journal article" date="2014" name="Int. J. Syst. Evol. Microbiol.">
        <title>Complete genome sequence of Corynebacterium casei LMG S-19264T (=DSM 44701T), isolated from a smear-ripened cheese.</title>
        <authorList>
            <consortium name="US DOE Joint Genome Institute (JGI-PGF)"/>
            <person name="Walter F."/>
            <person name="Albersmeier A."/>
            <person name="Kalinowski J."/>
            <person name="Ruckert C."/>
        </authorList>
    </citation>
    <scope>NUCLEOTIDE SEQUENCE</scope>
    <source>
        <strain evidence="1">CGMCC 4.7403</strain>
    </source>
</reference>
<gene>
    <name evidence="1" type="ORF">GCM10017771_65050</name>
</gene>
<dbReference type="Gene3D" id="3.40.50.720">
    <property type="entry name" value="NAD(P)-binding Rossmann-like Domain"/>
    <property type="match status" value="1"/>
</dbReference>
<evidence type="ECO:0000313" key="2">
    <source>
        <dbReference type="Proteomes" id="UP000603227"/>
    </source>
</evidence>
<protein>
    <submittedName>
        <fullName evidence="1">Uncharacterized protein</fullName>
    </submittedName>
</protein>
<dbReference type="EMBL" id="BNAT01000028">
    <property type="protein sequence ID" value="GHE44817.1"/>
    <property type="molecule type" value="Genomic_DNA"/>
</dbReference>
<evidence type="ECO:0000313" key="1">
    <source>
        <dbReference type="EMBL" id="GHE44817.1"/>
    </source>
</evidence>
<dbReference type="AlphaFoldDB" id="A0A918ZE20"/>
<comment type="caution">
    <text evidence="1">The sequence shown here is derived from an EMBL/GenBank/DDBJ whole genome shotgun (WGS) entry which is preliminary data.</text>
</comment>